<dbReference type="GO" id="GO:0032259">
    <property type="term" value="P:methylation"/>
    <property type="evidence" value="ECO:0007669"/>
    <property type="project" value="UniProtKB-KW"/>
</dbReference>
<dbReference type="AlphaFoldDB" id="A0A1F5EYI0"/>
<dbReference type="Proteomes" id="UP000177187">
    <property type="component" value="Unassembled WGS sequence"/>
</dbReference>
<comment type="similarity">
    <text evidence="4">Belongs to the RNA methyltransferase RlmH family.</text>
</comment>
<dbReference type="STRING" id="1817816.A2Y64_04975"/>
<dbReference type="Pfam" id="PF02590">
    <property type="entry name" value="SPOUT_MTase"/>
    <property type="match status" value="1"/>
</dbReference>
<proteinExistence type="inferred from homology"/>
<evidence type="ECO:0008006" key="7">
    <source>
        <dbReference type="Google" id="ProtNLM"/>
    </source>
</evidence>
<sequence length="131" mass="14545">MERLNRFCNFHLVQVREAPLKEGEKGGMEWARRRAAVALAAKRAGGFASVQVDPNGRQLTSEQFGKWLDEARRTKPGLDVILGGAAGLDLMKVDLVLSLGPWTLPHELARLVVVEGLYRAFTIITGHPYHK</sequence>
<evidence type="ECO:0000256" key="1">
    <source>
        <dbReference type="ARBA" id="ARBA00022603"/>
    </source>
</evidence>
<accession>A0A1F5EYI0</accession>
<dbReference type="PANTHER" id="PTHR33603">
    <property type="entry name" value="METHYLTRANSFERASE"/>
    <property type="match status" value="1"/>
</dbReference>
<keyword evidence="3" id="KW-0949">S-adenosyl-L-methionine</keyword>
<dbReference type="SUPFAM" id="SSF75217">
    <property type="entry name" value="alpha/beta knot"/>
    <property type="match status" value="1"/>
</dbReference>
<protein>
    <recommendedName>
        <fullName evidence="7">23S rRNA (pseudouridine1915-N3)-methyltransferase</fullName>
    </recommendedName>
</protein>
<reference evidence="5 6" key="1">
    <citation type="journal article" date="2016" name="Nat. Commun.">
        <title>Thousands of microbial genomes shed light on interconnected biogeochemical processes in an aquifer system.</title>
        <authorList>
            <person name="Anantharaman K."/>
            <person name="Brown C.T."/>
            <person name="Hug L.A."/>
            <person name="Sharon I."/>
            <person name="Castelle C.J."/>
            <person name="Probst A.J."/>
            <person name="Thomas B.C."/>
            <person name="Singh A."/>
            <person name="Wilkins M.J."/>
            <person name="Karaoz U."/>
            <person name="Brodie E.L."/>
            <person name="Williams K.H."/>
            <person name="Hubbard S.S."/>
            <person name="Banfield J.F."/>
        </authorList>
    </citation>
    <scope>NUCLEOTIDE SEQUENCE [LARGE SCALE GENOMIC DNA]</scope>
</reference>
<evidence type="ECO:0000256" key="4">
    <source>
        <dbReference type="ARBA" id="ARBA00038303"/>
    </source>
</evidence>
<gene>
    <name evidence="5" type="ORF">A2Y64_04975</name>
</gene>
<comment type="caution">
    <text evidence="5">The sequence shown here is derived from an EMBL/GenBank/DDBJ whole genome shotgun (WGS) entry which is preliminary data.</text>
</comment>
<evidence type="ECO:0000256" key="3">
    <source>
        <dbReference type="ARBA" id="ARBA00022691"/>
    </source>
</evidence>
<keyword evidence="2" id="KW-0808">Transferase</keyword>
<dbReference type="PANTHER" id="PTHR33603:SF1">
    <property type="entry name" value="RIBOSOMAL RNA LARGE SUBUNIT METHYLTRANSFERASE H"/>
    <property type="match status" value="1"/>
</dbReference>
<dbReference type="CDD" id="cd18081">
    <property type="entry name" value="RlmH-like"/>
    <property type="match status" value="1"/>
</dbReference>
<evidence type="ECO:0000313" key="5">
    <source>
        <dbReference type="EMBL" id="OGD72437.1"/>
    </source>
</evidence>
<dbReference type="Gene3D" id="3.40.1280.10">
    <property type="match status" value="1"/>
</dbReference>
<evidence type="ECO:0000256" key="2">
    <source>
        <dbReference type="ARBA" id="ARBA00022679"/>
    </source>
</evidence>
<organism evidence="5 6">
    <name type="scientific">Candidatus Coatesbacteria bacterium RBG_13_66_14</name>
    <dbReference type="NCBI Taxonomy" id="1817816"/>
    <lineage>
        <taxon>Bacteria</taxon>
        <taxon>Candidatus Coatesiibacteriota</taxon>
    </lineage>
</organism>
<keyword evidence="1" id="KW-0489">Methyltransferase</keyword>
<evidence type="ECO:0000313" key="6">
    <source>
        <dbReference type="Proteomes" id="UP000177187"/>
    </source>
</evidence>
<dbReference type="InterPro" id="IPR003742">
    <property type="entry name" value="RlmH-like"/>
</dbReference>
<dbReference type="GO" id="GO:0008168">
    <property type="term" value="F:methyltransferase activity"/>
    <property type="evidence" value="ECO:0007669"/>
    <property type="project" value="UniProtKB-KW"/>
</dbReference>
<dbReference type="GO" id="GO:0006364">
    <property type="term" value="P:rRNA processing"/>
    <property type="evidence" value="ECO:0007669"/>
    <property type="project" value="InterPro"/>
</dbReference>
<dbReference type="PIRSF" id="PIRSF004505">
    <property type="entry name" value="MT_bac"/>
    <property type="match status" value="1"/>
</dbReference>
<dbReference type="EMBL" id="MFAF01000122">
    <property type="protein sequence ID" value="OGD72437.1"/>
    <property type="molecule type" value="Genomic_DNA"/>
</dbReference>
<name>A0A1F5EYI0_9BACT</name>
<dbReference type="InterPro" id="IPR029026">
    <property type="entry name" value="tRNA_m1G_MTases_N"/>
</dbReference>
<dbReference type="InterPro" id="IPR029028">
    <property type="entry name" value="Alpha/beta_knot_MTases"/>
</dbReference>